<dbReference type="RefSeq" id="WP_073141851.1">
    <property type="nucleotide sequence ID" value="NZ_FQUV01000003.1"/>
</dbReference>
<dbReference type="InterPro" id="IPR042258">
    <property type="entry name" value="DGOK_N"/>
</dbReference>
<dbReference type="AlphaFoldDB" id="A0A1M4X4Q8"/>
<dbReference type="EMBL" id="FQUV01000003">
    <property type="protein sequence ID" value="SHE88437.1"/>
    <property type="molecule type" value="Genomic_DNA"/>
</dbReference>
<dbReference type="InterPro" id="IPR007729">
    <property type="entry name" value="DGOK"/>
</dbReference>
<keyword evidence="1" id="KW-0418">Kinase</keyword>
<sequence length="302" mass="32015">MTDAAWIAVDWGTSNLRVWALDAGGQAFAAHESDQGMGVLDRDGFEAALLTLIAPYLTTDRTLPVLCCGMVGSRQGWAEAAYLTTPCAPPDGQAATRVPAKDPRISVLILPGIKQISPPDVMRGEETQIAGYLATNPDFDGVLCLPGTHTKWVHISLGEIISFQTFMTGEMFALLSKQSVLRHGISDGEFDQSRFDEGISDALARPQSIAAQLFGVRAGALVADLQPSEARARLSGLLIGAELSGARPYWLGQNVAIIGDGGLSKLYRTALAAQGVDATAVNVTDTTLRGLTAAYESLKEKV</sequence>
<dbReference type="GO" id="GO:0034194">
    <property type="term" value="P:D-galactonate catabolic process"/>
    <property type="evidence" value="ECO:0007669"/>
    <property type="project" value="InterPro"/>
</dbReference>
<keyword evidence="2" id="KW-1185">Reference proteome</keyword>
<protein>
    <submittedName>
        <fullName evidence="1">2-dehydro-3-deoxygalactonokinase</fullName>
    </submittedName>
</protein>
<evidence type="ECO:0000313" key="1">
    <source>
        <dbReference type="EMBL" id="SHE88437.1"/>
    </source>
</evidence>
<name>A0A1M4X4Q8_9RHOB</name>
<organism evidence="1 2">
    <name type="scientific">Litoreibacter ascidiaceicola</name>
    <dbReference type="NCBI Taxonomy" id="1486859"/>
    <lineage>
        <taxon>Bacteria</taxon>
        <taxon>Pseudomonadati</taxon>
        <taxon>Pseudomonadota</taxon>
        <taxon>Alphaproteobacteria</taxon>
        <taxon>Rhodobacterales</taxon>
        <taxon>Roseobacteraceae</taxon>
        <taxon>Litoreibacter</taxon>
    </lineage>
</organism>
<dbReference type="InterPro" id="IPR042257">
    <property type="entry name" value="DGOK_C"/>
</dbReference>
<accession>A0A1M4X4Q8</accession>
<dbReference type="OrthoDB" id="256574at2"/>
<dbReference type="STRING" id="1486859.SAMN05444273_10337"/>
<dbReference type="CDD" id="cd24012">
    <property type="entry name" value="ASKHA_NBD_KDGal-kinase"/>
    <property type="match status" value="1"/>
</dbReference>
<reference evidence="2" key="1">
    <citation type="submission" date="2016-11" db="EMBL/GenBank/DDBJ databases">
        <authorList>
            <person name="Varghese N."/>
            <person name="Submissions S."/>
        </authorList>
    </citation>
    <scope>NUCLEOTIDE SEQUENCE [LARGE SCALE GENOMIC DNA]</scope>
    <source>
        <strain evidence="2">DSM 100566</strain>
    </source>
</reference>
<gene>
    <name evidence="1" type="ORF">SAMN05444273_10337</name>
</gene>
<dbReference type="GO" id="GO:0008671">
    <property type="term" value="F:2-dehydro-3-deoxygalactonokinase activity"/>
    <property type="evidence" value="ECO:0007669"/>
    <property type="project" value="InterPro"/>
</dbReference>
<dbReference type="Gene3D" id="3.30.420.310">
    <property type="entry name" value="2-keto-3-deoxy-galactonokinase, C-terminal domain"/>
    <property type="match status" value="1"/>
</dbReference>
<evidence type="ECO:0000313" key="2">
    <source>
        <dbReference type="Proteomes" id="UP000184144"/>
    </source>
</evidence>
<proteinExistence type="predicted"/>
<keyword evidence="1" id="KW-0808">Transferase</keyword>
<dbReference type="Proteomes" id="UP000184144">
    <property type="component" value="Unassembled WGS sequence"/>
</dbReference>
<dbReference type="Gene3D" id="3.30.420.300">
    <property type="entry name" value="2-keto-3-deoxy-galactonokinase, substrate binding domain"/>
    <property type="match status" value="1"/>
</dbReference>
<dbReference type="Pfam" id="PF05035">
    <property type="entry name" value="DGOK"/>
    <property type="match status" value="1"/>
</dbReference>